<protein>
    <recommendedName>
        <fullName evidence="4">Cytochrome P450 monooxygenase</fullName>
    </recommendedName>
</protein>
<dbReference type="GO" id="GO:0020037">
    <property type="term" value="F:heme binding"/>
    <property type="evidence" value="ECO:0007669"/>
    <property type="project" value="InterPro"/>
</dbReference>
<evidence type="ECO:0008006" key="4">
    <source>
        <dbReference type="Google" id="ProtNLM"/>
    </source>
</evidence>
<dbReference type="EMBL" id="JAFEKC020000008">
    <property type="protein sequence ID" value="KAK0513089.1"/>
    <property type="molecule type" value="Genomic_DNA"/>
</dbReference>
<dbReference type="PANTHER" id="PTHR24305">
    <property type="entry name" value="CYTOCHROME P450"/>
    <property type="match status" value="1"/>
</dbReference>
<gene>
    <name evidence="2" type="ORF">JMJ35_004075</name>
</gene>
<reference evidence="2" key="1">
    <citation type="submission" date="2023-03" db="EMBL/GenBank/DDBJ databases">
        <title>Complete genome of Cladonia borealis.</title>
        <authorList>
            <person name="Park H."/>
        </authorList>
    </citation>
    <scope>NUCLEOTIDE SEQUENCE</scope>
    <source>
        <strain evidence="2">ANT050790</strain>
    </source>
</reference>
<dbReference type="InterPro" id="IPR001128">
    <property type="entry name" value="Cyt_P450"/>
</dbReference>
<dbReference type="GO" id="GO:0005506">
    <property type="term" value="F:iron ion binding"/>
    <property type="evidence" value="ECO:0007669"/>
    <property type="project" value="InterPro"/>
</dbReference>
<organism evidence="2 3">
    <name type="scientific">Cladonia borealis</name>
    <dbReference type="NCBI Taxonomy" id="184061"/>
    <lineage>
        <taxon>Eukaryota</taxon>
        <taxon>Fungi</taxon>
        <taxon>Dikarya</taxon>
        <taxon>Ascomycota</taxon>
        <taxon>Pezizomycotina</taxon>
        <taxon>Lecanoromycetes</taxon>
        <taxon>OSLEUM clade</taxon>
        <taxon>Lecanoromycetidae</taxon>
        <taxon>Lecanorales</taxon>
        <taxon>Lecanorineae</taxon>
        <taxon>Cladoniaceae</taxon>
        <taxon>Cladonia</taxon>
    </lineage>
</organism>
<name>A0AA39V5V7_9LECA</name>
<accession>A0AA39V5V7</accession>
<dbReference type="Proteomes" id="UP001166286">
    <property type="component" value="Unassembled WGS sequence"/>
</dbReference>
<dbReference type="GO" id="GO:0004497">
    <property type="term" value="F:monooxygenase activity"/>
    <property type="evidence" value="ECO:0007669"/>
    <property type="project" value="InterPro"/>
</dbReference>
<keyword evidence="1" id="KW-1133">Transmembrane helix</keyword>
<keyword evidence="1" id="KW-0812">Transmembrane</keyword>
<dbReference type="GO" id="GO:0016705">
    <property type="term" value="F:oxidoreductase activity, acting on paired donors, with incorporation or reduction of molecular oxygen"/>
    <property type="evidence" value="ECO:0007669"/>
    <property type="project" value="InterPro"/>
</dbReference>
<dbReference type="PANTHER" id="PTHR24305:SF85">
    <property type="entry name" value="P450, PUTATIVE (EUROFUNG)-RELATED"/>
    <property type="match status" value="1"/>
</dbReference>
<evidence type="ECO:0000256" key="1">
    <source>
        <dbReference type="SAM" id="Phobius"/>
    </source>
</evidence>
<dbReference type="AlphaFoldDB" id="A0AA39V5V7"/>
<dbReference type="Gene3D" id="1.10.630.10">
    <property type="entry name" value="Cytochrome P450"/>
    <property type="match status" value="1"/>
</dbReference>
<dbReference type="SUPFAM" id="SSF48264">
    <property type="entry name" value="Cytochrome P450"/>
    <property type="match status" value="1"/>
</dbReference>
<feature type="transmembrane region" description="Helical" evidence="1">
    <location>
        <begin position="9"/>
        <end position="33"/>
    </location>
</feature>
<dbReference type="InterPro" id="IPR050121">
    <property type="entry name" value="Cytochrome_P450_monoxygenase"/>
</dbReference>
<evidence type="ECO:0000313" key="2">
    <source>
        <dbReference type="EMBL" id="KAK0513089.1"/>
    </source>
</evidence>
<sequence>MSAIKSADLCYVSIIPCFVAGYIVFICIYNRYFHPLHDFPGPLLAALTSVYQFHALWEKDSLNVQLKLHEKYGPVIRLAPNLLSISEPTMLPQVYHKSADKTEFYTPGILGDKVTAMVQILNHKEHSLRRRIIAPLLSMNSVQKSESLVDERVLETCDTLKRRYADSGAGFDFAELVRWYLQDTGTHFIFGEPMGYVRQESDINGIIASLHKQLIKAGLIASLPRLASLFIKHPFVKKHLLPQEGDQSGTGKLMTYRDKMFMALLRDPKPKPELERTLTHCLIQSQCSNDGIMGIEEIKAEILALLVAPLDTTAAFVSAFINHVTDNTEVSRKLLAEILDFEERGVLSSPVVSFDETNSMSYFKACITETLRVSPSTAIILPRLVSEKGLVLNGQLIPAKTEIGANPYVINRNSDVFGPDGDSFRPERWLENEEAAKRMHKWMFTWGWGSRDCIGRNFVGMVAQKLLLELFRRFSIQRLPDDPEHGRSNQRGLLIYAGQWLTLRARSVKFIADCNDSEKMESIEELYHLTRLHIATYMGCYDEIVRLVQSDSKAVFESKWDGETPRQMLQNTMPVNLSVEWSSRFCNVAEGVCKFLKSKELELKKS</sequence>
<proteinExistence type="predicted"/>
<evidence type="ECO:0000313" key="3">
    <source>
        <dbReference type="Proteomes" id="UP001166286"/>
    </source>
</evidence>
<comment type="caution">
    <text evidence="2">The sequence shown here is derived from an EMBL/GenBank/DDBJ whole genome shotgun (WGS) entry which is preliminary data.</text>
</comment>
<dbReference type="InterPro" id="IPR036396">
    <property type="entry name" value="Cyt_P450_sf"/>
</dbReference>
<keyword evidence="1" id="KW-0472">Membrane</keyword>
<dbReference type="Pfam" id="PF00067">
    <property type="entry name" value="p450"/>
    <property type="match status" value="1"/>
</dbReference>
<keyword evidence="3" id="KW-1185">Reference proteome</keyword>